<dbReference type="PANTHER" id="PTHR46512">
    <property type="entry name" value="PEPTIDYLPROLYL ISOMERASE"/>
    <property type="match status" value="1"/>
</dbReference>
<keyword evidence="3 5" id="KW-0413">Isomerase</keyword>
<evidence type="ECO:0000313" key="5">
    <source>
        <dbReference type="EMBL" id="WZN63882.1"/>
    </source>
</evidence>
<keyword evidence="6" id="KW-1185">Reference proteome</keyword>
<dbReference type="SUPFAM" id="SSF54534">
    <property type="entry name" value="FKBP-like"/>
    <property type="match status" value="3"/>
</dbReference>
<dbReference type="PROSITE" id="PS50059">
    <property type="entry name" value="FKBP_PPIASE"/>
    <property type="match status" value="2"/>
</dbReference>
<dbReference type="EC" id="5.2.1.8" evidence="3"/>
<dbReference type="AlphaFoldDB" id="A0AAX4PCE1"/>
<keyword evidence="2" id="KW-0802">TPR repeat</keyword>
<feature type="domain" description="PPIase FKBP-type" evidence="4">
    <location>
        <begin position="66"/>
        <end position="161"/>
    </location>
</feature>
<dbReference type="Pfam" id="PF00254">
    <property type="entry name" value="FKBP_C"/>
    <property type="match status" value="2"/>
</dbReference>
<dbReference type="InterPro" id="IPR019734">
    <property type="entry name" value="TPR_rpt"/>
</dbReference>
<evidence type="ECO:0000256" key="2">
    <source>
        <dbReference type="ARBA" id="ARBA00022803"/>
    </source>
</evidence>
<dbReference type="PANTHER" id="PTHR46512:SF8">
    <property type="entry name" value="PEPTIDYLPROLYL ISOMERASE"/>
    <property type="match status" value="1"/>
</dbReference>
<dbReference type="Gene3D" id="3.10.50.40">
    <property type="match status" value="3"/>
</dbReference>
<dbReference type="SUPFAM" id="SSF48452">
    <property type="entry name" value="TPR-like"/>
    <property type="match status" value="1"/>
</dbReference>
<proteinExistence type="predicted"/>
<keyword evidence="1" id="KW-0677">Repeat</keyword>
<dbReference type="InterPro" id="IPR011990">
    <property type="entry name" value="TPR-like_helical_dom_sf"/>
</dbReference>
<dbReference type="Gene3D" id="1.25.40.10">
    <property type="entry name" value="Tetratricopeptide repeat domain"/>
    <property type="match status" value="1"/>
</dbReference>
<reference evidence="5 6" key="1">
    <citation type="submission" date="2024-03" db="EMBL/GenBank/DDBJ databases">
        <title>Complete genome sequence of the green alga Chloropicon roscoffensis RCC1871.</title>
        <authorList>
            <person name="Lemieux C."/>
            <person name="Pombert J.-F."/>
            <person name="Otis C."/>
            <person name="Turmel M."/>
        </authorList>
    </citation>
    <scope>NUCLEOTIDE SEQUENCE [LARGE SCALE GENOMIC DNA]</scope>
    <source>
        <strain evidence="5 6">RCC1871</strain>
    </source>
</reference>
<evidence type="ECO:0000256" key="1">
    <source>
        <dbReference type="ARBA" id="ARBA00022737"/>
    </source>
</evidence>
<dbReference type="InterPro" id="IPR050754">
    <property type="entry name" value="FKBP4/5/8-like"/>
</dbReference>
<evidence type="ECO:0000313" key="6">
    <source>
        <dbReference type="Proteomes" id="UP001472866"/>
    </source>
</evidence>
<dbReference type="InterPro" id="IPR046357">
    <property type="entry name" value="PPIase_dom_sf"/>
</dbReference>
<keyword evidence="3" id="KW-0697">Rotamase</keyword>
<dbReference type="Proteomes" id="UP001472866">
    <property type="component" value="Chromosome 08"/>
</dbReference>
<gene>
    <name evidence="5" type="ORF">HKI87_08g54350</name>
</gene>
<dbReference type="SMART" id="SM00028">
    <property type="entry name" value="TPR"/>
    <property type="match status" value="3"/>
</dbReference>
<protein>
    <recommendedName>
        <fullName evidence="3">peptidylprolyl isomerase</fullName>
        <ecNumber evidence="3">5.2.1.8</ecNumber>
    </recommendedName>
</protein>
<comment type="catalytic activity">
    <reaction evidence="3">
        <text>[protein]-peptidylproline (omega=180) = [protein]-peptidylproline (omega=0)</text>
        <dbReference type="Rhea" id="RHEA:16237"/>
        <dbReference type="Rhea" id="RHEA-COMP:10747"/>
        <dbReference type="Rhea" id="RHEA-COMP:10748"/>
        <dbReference type="ChEBI" id="CHEBI:83833"/>
        <dbReference type="ChEBI" id="CHEBI:83834"/>
        <dbReference type="EC" id="5.2.1.8"/>
    </reaction>
</comment>
<organism evidence="5 6">
    <name type="scientific">Chloropicon roscoffensis</name>
    <dbReference type="NCBI Taxonomy" id="1461544"/>
    <lineage>
        <taxon>Eukaryota</taxon>
        <taxon>Viridiplantae</taxon>
        <taxon>Chlorophyta</taxon>
        <taxon>Chloropicophyceae</taxon>
        <taxon>Chloropicales</taxon>
        <taxon>Chloropicaceae</taxon>
        <taxon>Chloropicon</taxon>
    </lineage>
</organism>
<accession>A0AAX4PCE1</accession>
<dbReference type="EMBL" id="CP151508">
    <property type="protein sequence ID" value="WZN63882.1"/>
    <property type="molecule type" value="Genomic_DNA"/>
</dbReference>
<sequence length="579" mass="63500">METMDFSRFMEVLGRDLGKPEPPIEPCVEHGAKQWEKRKEQAQLEEGAVTKVVRQDGKGGELAQEGDLVKIHYVVSRDAGEVVESSRGGNPAIFVLGKRGPLGRLPRGLEIALQSMAEGEISSFTLKPSLGFGHPDCTWRLGGAQVEDWVLDVTLELASITKGVSVQIVEEDKVVKETIKDGAGWENPRPPYQVVASVKGGDGFCAAEAEPLRYSCGTGAVPKLLEESVNLMFQGEVARIHCREPLEDSPLIPASASTSEPGRPGQQALQTWEIGLLEVVQVRDMVGTGEVMKSRVARGEGEFPIDCPIVDCPMRIRCVGRLGGGAGKEVFWDTDEEGSGKPLSLETGMNVLPDGLEMCLKLMVPGETSVIQSAPKFAYDDLRDLGDKIATRVPKGSPVEWEVTLVDFNKPKQLAELPAAEALREALARKEKANALFKTSRYRYAQARYELLLREVKGLVDAGAAEAEDLAEPISTLVVGCTLNLAACAQRQGDHAAALKHCNEVLDKMDPDHAKALYRRGQTYTHLSEWAAARRDYERMAGCGEEHREEAEAQLARISRLEKEALKRQKKEFQGFFNR</sequence>
<dbReference type="InterPro" id="IPR001179">
    <property type="entry name" value="PPIase_FKBP_dom"/>
</dbReference>
<feature type="domain" description="PPIase FKBP-type" evidence="4">
    <location>
        <begin position="311"/>
        <end position="409"/>
    </location>
</feature>
<evidence type="ECO:0000259" key="4">
    <source>
        <dbReference type="PROSITE" id="PS50059"/>
    </source>
</evidence>
<dbReference type="GO" id="GO:0003755">
    <property type="term" value="F:peptidyl-prolyl cis-trans isomerase activity"/>
    <property type="evidence" value="ECO:0007669"/>
    <property type="project" value="UniProtKB-KW"/>
</dbReference>
<dbReference type="Pfam" id="PF13424">
    <property type="entry name" value="TPR_12"/>
    <property type="match status" value="1"/>
</dbReference>
<evidence type="ECO:0000256" key="3">
    <source>
        <dbReference type="PROSITE-ProRule" id="PRU00277"/>
    </source>
</evidence>
<name>A0AAX4PCE1_9CHLO</name>